<dbReference type="SUPFAM" id="SSF46785">
    <property type="entry name" value="Winged helix' DNA-binding domain"/>
    <property type="match status" value="1"/>
</dbReference>
<dbReference type="PANTHER" id="PTHR30346">
    <property type="entry name" value="TRANSCRIPTIONAL DUAL REGULATOR HCAR-RELATED"/>
    <property type="match status" value="1"/>
</dbReference>
<dbReference type="InterPro" id="IPR000847">
    <property type="entry name" value="LysR_HTH_N"/>
</dbReference>
<proteinExistence type="inferred from homology"/>
<dbReference type="EMBL" id="LXEY01000007">
    <property type="protein sequence ID" value="OAV62866.1"/>
    <property type="molecule type" value="Genomic_DNA"/>
</dbReference>
<dbReference type="FunFam" id="1.10.10.10:FF:000001">
    <property type="entry name" value="LysR family transcriptional regulator"/>
    <property type="match status" value="1"/>
</dbReference>
<dbReference type="Pfam" id="PF00126">
    <property type="entry name" value="HTH_1"/>
    <property type="match status" value="1"/>
</dbReference>
<feature type="domain" description="HTH lysR-type" evidence="5">
    <location>
        <begin position="10"/>
        <end position="67"/>
    </location>
</feature>
<comment type="caution">
    <text evidence="6">The sequence shown here is derived from an EMBL/GenBank/DDBJ whole genome shotgun (WGS) entry which is preliminary data.</text>
</comment>
<dbReference type="GO" id="GO:0032993">
    <property type="term" value="C:protein-DNA complex"/>
    <property type="evidence" value="ECO:0007669"/>
    <property type="project" value="TreeGrafter"/>
</dbReference>
<evidence type="ECO:0000256" key="2">
    <source>
        <dbReference type="ARBA" id="ARBA00023015"/>
    </source>
</evidence>
<gene>
    <name evidence="6" type="ORF">A6F49_04195</name>
</gene>
<dbReference type="Pfam" id="PF03466">
    <property type="entry name" value="LysR_substrate"/>
    <property type="match status" value="1"/>
</dbReference>
<accession>A0A1B7M2N9</accession>
<dbReference type="STRING" id="1837282.A6F49_04195"/>
<dbReference type="CDD" id="cd08414">
    <property type="entry name" value="PBP2_LTTR_aromatics_like"/>
    <property type="match status" value="1"/>
</dbReference>
<dbReference type="GO" id="GO:0003677">
    <property type="term" value="F:DNA binding"/>
    <property type="evidence" value="ECO:0007669"/>
    <property type="project" value="UniProtKB-KW"/>
</dbReference>
<evidence type="ECO:0000256" key="1">
    <source>
        <dbReference type="ARBA" id="ARBA00009437"/>
    </source>
</evidence>
<evidence type="ECO:0000313" key="7">
    <source>
        <dbReference type="Proteomes" id="UP000078292"/>
    </source>
</evidence>
<evidence type="ECO:0000256" key="4">
    <source>
        <dbReference type="ARBA" id="ARBA00023163"/>
    </source>
</evidence>
<dbReference type="AlphaFoldDB" id="A0A1B7M2N9"/>
<keyword evidence="3" id="KW-0238">DNA-binding</keyword>
<dbReference type="InterPro" id="IPR036390">
    <property type="entry name" value="WH_DNA-bd_sf"/>
</dbReference>
<comment type="similarity">
    <text evidence="1">Belongs to the LysR transcriptional regulatory family.</text>
</comment>
<dbReference type="Gene3D" id="3.40.190.10">
    <property type="entry name" value="Periplasmic binding protein-like II"/>
    <property type="match status" value="2"/>
</dbReference>
<keyword evidence="2" id="KW-0805">Transcription regulation</keyword>
<dbReference type="PANTHER" id="PTHR30346:SF0">
    <property type="entry name" value="HCA OPERON TRANSCRIPTIONAL ACTIVATOR HCAR"/>
    <property type="match status" value="1"/>
</dbReference>
<dbReference type="InterPro" id="IPR036388">
    <property type="entry name" value="WH-like_DNA-bd_sf"/>
</dbReference>
<organism evidence="6 7">
    <name type="scientific">Enteractinococcus helveticum</name>
    <dbReference type="NCBI Taxonomy" id="1837282"/>
    <lineage>
        <taxon>Bacteria</taxon>
        <taxon>Bacillati</taxon>
        <taxon>Actinomycetota</taxon>
        <taxon>Actinomycetes</taxon>
        <taxon>Micrococcales</taxon>
        <taxon>Micrococcaceae</taxon>
    </lineage>
</organism>
<protein>
    <recommendedName>
        <fullName evidence="5">HTH lysR-type domain-containing protein</fullName>
    </recommendedName>
</protein>
<dbReference type="Gene3D" id="1.10.10.10">
    <property type="entry name" value="Winged helix-like DNA-binding domain superfamily/Winged helix DNA-binding domain"/>
    <property type="match status" value="1"/>
</dbReference>
<reference evidence="6 7" key="1">
    <citation type="submission" date="2016-04" db="EMBL/GenBank/DDBJ databases">
        <title>First whole genome shotgun sequence of the bacterium Enteractinococcus sp. strain UASWS1574.</title>
        <authorList>
            <person name="Crovadore J."/>
            <person name="Chablais R."/>
            <person name="Lefort F."/>
        </authorList>
    </citation>
    <scope>NUCLEOTIDE SEQUENCE [LARGE SCALE GENOMIC DNA]</scope>
    <source>
        <strain evidence="6 7">UASWS1574</strain>
    </source>
</reference>
<dbReference type="PROSITE" id="PS50931">
    <property type="entry name" value="HTH_LYSR"/>
    <property type="match status" value="1"/>
</dbReference>
<dbReference type="InterPro" id="IPR005119">
    <property type="entry name" value="LysR_subst-bd"/>
</dbReference>
<keyword evidence="4" id="KW-0804">Transcription</keyword>
<dbReference type="Proteomes" id="UP000078292">
    <property type="component" value="Unassembled WGS sequence"/>
</dbReference>
<evidence type="ECO:0000313" key="6">
    <source>
        <dbReference type="EMBL" id="OAV62866.1"/>
    </source>
</evidence>
<dbReference type="PRINTS" id="PR00039">
    <property type="entry name" value="HTHLYSR"/>
</dbReference>
<evidence type="ECO:0000256" key="3">
    <source>
        <dbReference type="ARBA" id="ARBA00023125"/>
    </source>
</evidence>
<sequence>MVWPNDGGFVKLQEINAFIALAEELHFTRAAERLEVSQPQFSQLIRRLENRFDTALVERTTRRVALTTAGQAALPHARRAVQEINLMYRSAHDLKGHVQGTVRLGYAGASSRPSLPGIARAVRENSPGVDLHLRSMVYGAQGPGRVVSGDLDISFSRRPLVHSGLIDRVFEYEEVLVALPSDHRLATSGSIDLHDLRDDSWVMFPGTYGSNVRDVGLQLTTEAGYTPKIVQEAPDSYTILGLVAAGVGVTITVSSVAHVGNGDLVFLPLAGTPRFLTATVVWSAQAGQATLAVIDAINQTYPIPEEPEGIIVG</sequence>
<dbReference type="SUPFAM" id="SSF53850">
    <property type="entry name" value="Periplasmic binding protein-like II"/>
    <property type="match status" value="1"/>
</dbReference>
<keyword evidence="7" id="KW-1185">Reference proteome</keyword>
<dbReference type="GO" id="GO:0003700">
    <property type="term" value="F:DNA-binding transcription factor activity"/>
    <property type="evidence" value="ECO:0007669"/>
    <property type="project" value="InterPro"/>
</dbReference>
<name>A0A1B7M2N9_9MICC</name>
<evidence type="ECO:0000259" key="5">
    <source>
        <dbReference type="PROSITE" id="PS50931"/>
    </source>
</evidence>